<dbReference type="AlphaFoldDB" id="A0AAD7A464"/>
<proteinExistence type="predicted"/>
<evidence type="ECO:0000256" key="4">
    <source>
        <dbReference type="PROSITE-ProRule" id="PRU00134"/>
    </source>
</evidence>
<dbReference type="GO" id="GO:0008270">
    <property type="term" value="F:zinc ion binding"/>
    <property type="evidence" value="ECO:0007669"/>
    <property type="project" value="UniProtKB-KW"/>
</dbReference>
<dbReference type="Gene3D" id="6.10.140.2220">
    <property type="match status" value="1"/>
</dbReference>
<name>A0AAD7A464_9AGAR</name>
<accession>A0AAD7A464</accession>
<keyword evidence="2 4" id="KW-0863">Zinc-finger</keyword>
<dbReference type="Pfam" id="PF01753">
    <property type="entry name" value="zf-MYND"/>
    <property type="match status" value="1"/>
</dbReference>
<evidence type="ECO:0000313" key="6">
    <source>
        <dbReference type="EMBL" id="KAJ7349049.1"/>
    </source>
</evidence>
<keyword evidence="1" id="KW-0479">Metal-binding</keyword>
<dbReference type="PROSITE" id="PS50865">
    <property type="entry name" value="ZF_MYND_2"/>
    <property type="match status" value="1"/>
</dbReference>
<gene>
    <name evidence="6" type="ORF">DFH08DRAFT_864228</name>
</gene>
<dbReference type="Proteomes" id="UP001218218">
    <property type="component" value="Unassembled WGS sequence"/>
</dbReference>
<organism evidence="6 7">
    <name type="scientific">Mycena albidolilacea</name>
    <dbReference type="NCBI Taxonomy" id="1033008"/>
    <lineage>
        <taxon>Eukaryota</taxon>
        <taxon>Fungi</taxon>
        <taxon>Dikarya</taxon>
        <taxon>Basidiomycota</taxon>
        <taxon>Agaricomycotina</taxon>
        <taxon>Agaricomycetes</taxon>
        <taxon>Agaricomycetidae</taxon>
        <taxon>Agaricales</taxon>
        <taxon>Marasmiineae</taxon>
        <taxon>Mycenaceae</taxon>
        <taxon>Mycena</taxon>
    </lineage>
</organism>
<reference evidence="6" key="1">
    <citation type="submission" date="2023-03" db="EMBL/GenBank/DDBJ databases">
        <title>Massive genome expansion in bonnet fungi (Mycena s.s.) driven by repeated elements and novel gene families across ecological guilds.</title>
        <authorList>
            <consortium name="Lawrence Berkeley National Laboratory"/>
            <person name="Harder C.B."/>
            <person name="Miyauchi S."/>
            <person name="Viragh M."/>
            <person name="Kuo A."/>
            <person name="Thoen E."/>
            <person name="Andreopoulos B."/>
            <person name="Lu D."/>
            <person name="Skrede I."/>
            <person name="Drula E."/>
            <person name="Henrissat B."/>
            <person name="Morin E."/>
            <person name="Kohler A."/>
            <person name="Barry K."/>
            <person name="LaButti K."/>
            <person name="Morin E."/>
            <person name="Salamov A."/>
            <person name="Lipzen A."/>
            <person name="Mereny Z."/>
            <person name="Hegedus B."/>
            <person name="Baldrian P."/>
            <person name="Stursova M."/>
            <person name="Weitz H."/>
            <person name="Taylor A."/>
            <person name="Grigoriev I.V."/>
            <person name="Nagy L.G."/>
            <person name="Martin F."/>
            <person name="Kauserud H."/>
        </authorList>
    </citation>
    <scope>NUCLEOTIDE SEQUENCE</scope>
    <source>
        <strain evidence="6">CBHHK002</strain>
    </source>
</reference>
<dbReference type="PROSITE" id="PS01360">
    <property type="entry name" value="ZF_MYND_1"/>
    <property type="match status" value="1"/>
</dbReference>
<dbReference type="SUPFAM" id="SSF144232">
    <property type="entry name" value="HIT/MYND zinc finger-like"/>
    <property type="match status" value="1"/>
</dbReference>
<protein>
    <recommendedName>
        <fullName evidence="5">MYND-type domain-containing protein</fullName>
    </recommendedName>
</protein>
<feature type="domain" description="MYND-type" evidence="5">
    <location>
        <begin position="3"/>
        <end position="40"/>
    </location>
</feature>
<dbReference type="EMBL" id="JARIHO010000016">
    <property type="protein sequence ID" value="KAJ7349049.1"/>
    <property type="molecule type" value="Genomic_DNA"/>
</dbReference>
<keyword evidence="3" id="KW-0862">Zinc</keyword>
<dbReference type="InterPro" id="IPR002893">
    <property type="entry name" value="Znf_MYND"/>
</dbReference>
<comment type="caution">
    <text evidence="6">The sequence shown here is derived from an EMBL/GenBank/DDBJ whole genome shotgun (WGS) entry which is preliminary data.</text>
</comment>
<evidence type="ECO:0000256" key="3">
    <source>
        <dbReference type="ARBA" id="ARBA00022833"/>
    </source>
</evidence>
<keyword evidence="7" id="KW-1185">Reference proteome</keyword>
<sequence length="173" mass="19112">MVCGQCSKRTGASKCSRCKMMTYCSRECQVAHWPVHKVHCKPIQLSPQKLQLHFSVNKSTKPVSFFEDIPILFCQRDAPRELTSRWVSNLVDTREEEVLAQSSGRCTYCSNPAVALKTTLAVALHENPPTALVSAQRLCSRDASSSCALMAETNVQDTINSPDFPSGGEVYQA</sequence>
<evidence type="ECO:0000256" key="1">
    <source>
        <dbReference type="ARBA" id="ARBA00022723"/>
    </source>
</evidence>
<evidence type="ECO:0000313" key="7">
    <source>
        <dbReference type="Proteomes" id="UP001218218"/>
    </source>
</evidence>
<evidence type="ECO:0000259" key="5">
    <source>
        <dbReference type="PROSITE" id="PS50865"/>
    </source>
</evidence>
<evidence type="ECO:0000256" key="2">
    <source>
        <dbReference type="ARBA" id="ARBA00022771"/>
    </source>
</evidence>